<dbReference type="OrthoDB" id="346004at2"/>
<keyword evidence="1" id="KW-0812">Transmembrane</keyword>
<sequence>MEPNIGISVEHLFVHMLDEWAMNWRGKKKGKGIECFTMLLCMLLVVAVKGSGPFSIDFLIFSGA</sequence>
<dbReference type="EMBL" id="FOQO01000004">
    <property type="protein sequence ID" value="SFI57846.1"/>
    <property type="molecule type" value="Genomic_DNA"/>
</dbReference>
<evidence type="ECO:0000313" key="3">
    <source>
        <dbReference type="Proteomes" id="UP000198670"/>
    </source>
</evidence>
<gene>
    <name evidence="2" type="ORF">SAMN05444682_104393</name>
</gene>
<dbReference type="RefSeq" id="WP_090626625.1">
    <property type="nucleotide sequence ID" value="NZ_FOQO01000004.1"/>
</dbReference>
<dbReference type="Proteomes" id="UP000198670">
    <property type="component" value="Unassembled WGS sequence"/>
</dbReference>
<reference evidence="2 3" key="1">
    <citation type="submission" date="2016-10" db="EMBL/GenBank/DDBJ databases">
        <authorList>
            <person name="de Groot N.N."/>
        </authorList>
    </citation>
    <scope>NUCLEOTIDE SEQUENCE [LARGE SCALE GENOMIC DNA]</scope>
    <source>
        <strain evidence="2 3">RK1</strain>
    </source>
</reference>
<proteinExistence type="predicted"/>
<feature type="transmembrane region" description="Helical" evidence="1">
    <location>
        <begin position="35"/>
        <end position="61"/>
    </location>
</feature>
<name>A0A1I3JCH9_9SPHI</name>
<protein>
    <submittedName>
        <fullName evidence="2">Uncharacterized protein</fullName>
    </submittedName>
</protein>
<accession>A0A1I3JCH9</accession>
<keyword evidence="1" id="KW-0472">Membrane</keyword>
<dbReference type="AlphaFoldDB" id="A0A1I3JCH9"/>
<keyword evidence="3" id="KW-1185">Reference proteome</keyword>
<evidence type="ECO:0000313" key="2">
    <source>
        <dbReference type="EMBL" id="SFI57846.1"/>
    </source>
</evidence>
<dbReference type="STRING" id="1477437.SAMN05444682_104393"/>
<organism evidence="2 3">
    <name type="scientific">Parapedobacter indicus</name>
    <dbReference type="NCBI Taxonomy" id="1477437"/>
    <lineage>
        <taxon>Bacteria</taxon>
        <taxon>Pseudomonadati</taxon>
        <taxon>Bacteroidota</taxon>
        <taxon>Sphingobacteriia</taxon>
        <taxon>Sphingobacteriales</taxon>
        <taxon>Sphingobacteriaceae</taxon>
        <taxon>Parapedobacter</taxon>
    </lineage>
</organism>
<keyword evidence="1" id="KW-1133">Transmembrane helix</keyword>
<evidence type="ECO:0000256" key="1">
    <source>
        <dbReference type="SAM" id="Phobius"/>
    </source>
</evidence>